<gene>
    <name evidence="2" type="ORF">HPB51_015038</name>
</gene>
<dbReference type="EMBL" id="JABSTU010000002">
    <property type="protein sequence ID" value="KAH8037604.1"/>
    <property type="molecule type" value="Genomic_DNA"/>
</dbReference>
<proteinExistence type="predicted"/>
<sequence length="187" mass="20548">MFPRPWAPPAGALDSTATRIVPADVLDALLTPLSLFVLETHLPVPEEKCITAPLTPLFPYGSQPRPTLTFRGVKAFFSQPALRLIHPNATGRCVSFLAGAVQFQVAGVRAASANNASNTVDATRPRRSPRPRHVHKPGEPCHSWSLVPVQFVCGQKHVTHITDAVVWYATSEGNFIAYETWETFLRK</sequence>
<organism evidence="2 3">
    <name type="scientific">Rhipicephalus microplus</name>
    <name type="common">Cattle tick</name>
    <name type="synonym">Boophilus microplus</name>
    <dbReference type="NCBI Taxonomy" id="6941"/>
    <lineage>
        <taxon>Eukaryota</taxon>
        <taxon>Metazoa</taxon>
        <taxon>Ecdysozoa</taxon>
        <taxon>Arthropoda</taxon>
        <taxon>Chelicerata</taxon>
        <taxon>Arachnida</taxon>
        <taxon>Acari</taxon>
        <taxon>Parasitiformes</taxon>
        <taxon>Ixodida</taxon>
        <taxon>Ixodoidea</taxon>
        <taxon>Ixodidae</taxon>
        <taxon>Rhipicephalinae</taxon>
        <taxon>Rhipicephalus</taxon>
        <taxon>Boophilus</taxon>
    </lineage>
</organism>
<reference evidence="2" key="2">
    <citation type="submission" date="2021-09" db="EMBL/GenBank/DDBJ databases">
        <authorList>
            <person name="Jia N."/>
            <person name="Wang J."/>
            <person name="Shi W."/>
            <person name="Du L."/>
            <person name="Sun Y."/>
            <person name="Zhan W."/>
            <person name="Jiang J."/>
            <person name="Wang Q."/>
            <person name="Zhang B."/>
            <person name="Ji P."/>
            <person name="Sakyi L.B."/>
            <person name="Cui X."/>
            <person name="Yuan T."/>
            <person name="Jiang B."/>
            <person name="Yang W."/>
            <person name="Lam T.T.-Y."/>
            <person name="Chang Q."/>
            <person name="Ding S."/>
            <person name="Wang X."/>
            <person name="Zhu J."/>
            <person name="Ruan X."/>
            <person name="Zhao L."/>
            <person name="Wei J."/>
            <person name="Que T."/>
            <person name="Du C."/>
            <person name="Cheng J."/>
            <person name="Dai P."/>
            <person name="Han X."/>
            <person name="Huang E."/>
            <person name="Gao Y."/>
            <person name="Liu J."/>
            <person name="Shao H."/>
            <person name="Ye R."/>
            <person name="Li L."/>
            <person name="Wei W."/>
            <person name="Wang X."/>
            <person name="Wang C."/>
            <person name="Huo Q."/>
            <person name="Li W."/>
            <person name="Guo W."/>
            <person name="Chen H."/>
            <person name="Chen S."/>
            <person name="Zhou L."/>
            <person name="Zhou L."/>
            <person name="Ni X."/>
            <person name="Tian J."/>
            <person name="Zhou Y."/>
            <person name="Sheng Y."/>
            <person name="Liu T."/>
            <person name="Pan Y."/>
            <person name="Xia L."/>
            <person name="Li J."/>
            <person name="Zhao F."/>
            <person name="Cao W."/>
        </authorList>
    </citation>
    <scope>NUCLEOTIDE SEQUENCE</scope>
    <source>
        <strain evidence="2">Rmic-2018</strain>
        <tissue evidence="2">Larvae</tissue>
    </source>
</reference>
<evidence type="ECO:0000313" key="2">
    <source>
        <dbReference type="EMBL" id="KAH8037604.1"/>
    </source>
</evidence>
<feature type="compositionally biased region" description="Basic residues" evidence="1">
    <location>
        <begin position="125"/>
        <end position="135"/>
    </location>
</feature>
<evidence type="ECO:0000313" key="3">
    <source>
        <dbReference type="Proteomes" id="UP000821866"/>
    </source>
</evidence>
<feature type="region of interest" description="Disordered" evidence="1">
    <location>
        <begin position="116"/>
        <end position="137"/>
    </location>
</feature>
<keyword evidence="3" id="KW-1185">Reference proteome</keyword>
<reference evidence="2" key="1">
    <citation type="journal article" date="2020" name="Cell">
        <title>Large-Scale Comparative Analyses of Tick Genomes Elucidate Their Genetic Diversity and Vector Capacities.</title>
        <authorList>
            <consortium name="Tick Genome and Microbiome Consortium (TIGMIC)"/>
            <person name="Jia N."/>
            <person name="Wang J."/>
            <person name="Shi W."/>
            <person name="Du L."/>
            <person name="Sun Y."/>
            <person name="Zhan W."/>
            <person name="Jiang J.F."/>
            <person name="Wang Q."/>
            <person name="Zhang B."/>
            <person name="Ji P."/>
            <person name="Bell-Sakyi L."/>
            <person name="Cui X.M."/>
            <person name="Yuan T.T."/>
            <person name="Jiang B.G."/>
            <person name="Yang W.F."/>
            <person name="Lam T.T."/>
            <person name="Chang Q.C."/>
            <person name="Ding S.J."/>
            <person name="Wang X.J."/>
            <person name="Zhu J.G."/>
            <person name="Ruan X.D."/>
            <person name="Zhao L."/>
            <person name="Wei J.T."/>
            <person name="Ye R.Z."/>
            <person name="Que T.C."/>
            <person name="Du C.H."/>
            <person name="Zhou Y.H."/>
            <person name="Cheng J.X."/>
            <person name="Dai P.F."/>
            <person name="Guo W.B."/>
            <person name="Han X.H."/>
            <person name="Huang E.J."/>
            <person name="Li L.F."/>
            <person name="Wei W."/>
            <person name="Gao Y.C."/>
            <person name="Liu J.Z."/>
            <person name="Shao H.Z."/>
            <person name="Wang X."/>
            <person name="Wang C.C."/>
            <person name="Yang T.C."/>
            <person name="Huo Q.B."/>
            <person name="Li W."/>
            <person name="Chen H.Y."/>
            <person name="Chen S.E."/>
            <person name="Zhou L.G."/>
            <person name="Ni X.B."/>
            <person name="Tian J.H."/>
            <person name="Sheng Y."/>
            <person name="Liu T."/>
            <person name="Pan Y.S."/>
            <person name="Xia L.Y."/>
            <person name="Li J."/>
            <person name="Zhao F."/>
            <person name="Cao W.C."/>
        </authorList>
    </citation>
    <scope>NUCLEOTIDE SEQUENCE</scope>
    <source>
        <strain evidence="2">Rmic-2018</strain>
    </source>
</reference>
<accession>A0A9J6ETS2</accession>
<comment type="caution">
    <text evidence="2">The sequence shown here is derived from an EMBL/GenBank/DDBJ whole genome shotgun (WGS) entry which is preliminary data.</text>
</comment>
<name>A0A9J6ETS2_RHIMP</name>
<dbReference type="AlphaFoldDB" id="A0A9J6ETS2"/>
<protein>
    <submittedName>
        <fullName evidence="2">Uncharacterized protein</fullName>
    </submittedName>
</protein>
<evidence type="ECO:0000256" key="1">
    <source>
        <dbReference type="SAM" id="MobiDB-lite"/>
    </source>
</evidence>
<dbReference type="Proteomes" id="UP000821866">
    <property type="component" value="Chromosome 10"/>
</dbReference>